<protein>
    <submittedName>
        <fullName evidence="6">B3 domain-containing protein</fullName>
    </submittedName>
</protein>
<dbReference type="SUPFAM" id="SSF101936">
    <property type="entry name" value="DNA-binding pseudobarrel domain"/>
    <property type="match status" value="1"/>
</dbReference>
<proteinExistence type="predicted"/>
<dbReference type="EMBL" id="QJKJ01012963">
    <property type="protein sequence ID" value="RDX67501.1"/>
    <property type="molecule type" value="Genomic_DNA"/>
</dbReference>
<evidence type="ECO:0000256" key="1">
    <source>
        <dbReference type="ARBA" id="ARBA00004123"/>
    </source>
</evidence>
<keyword evidence="5" id="KW-0539">Nucleus</keyword>
<dbReference type="OrthoDB" id="1408268at2759"/>
<dbReference type="InterPro" id="IPR003340">
    <property type="entry name" value="B3_DNA-bd"/>
</dbReference>
<dbReference type="InterPro" id="IPR015300">
    <property type="entry name" value="DNA-bd_pseudobarrel_sf"/>
</dbReference>
<feature type="non-terminal residue" evidence="6">
    <location>
        <position position="1"/>
    </location>
</feature>
<gene>
    <name evidence="6" type="ORF">CR513_53615</name>
</gene>
<sequence length="153" mass="18152">MVEWLARNEQKNVPENLATTEQQNVNGCADPAVLQQSHDEDLWKIKKVLQEFDLNRRLLVTMSMARKFVVPVLRSSDEDIVKGIVVPIWDVDTKTQHSLLFQKWSRSYVFTGNWTRDFVMRRGLKRKDVVGFYWDPSNNRFNFSLLRKDICYR</sequence>
<comment type="caution">
    <text evidence="6">The sequence shown here is derived from an EMBL/GenBank/DDBJ whole genome shotgun (WGS) entry which is preliminary data.</text>
</comment>
<dbReference type="CDD" id="cd10017">
    <property type="entry name" value="B3_DNA"/>
    <property type="match status" value="1"/>
</dbReference>
<dbReference type="GO" id="GO:0005634">
    <property type="term" value="C:nucleus"/>
    <property type="evidence" value="ECO:0007669"/>
    <property type="project" value="UniProtKB-SubCell"/>
</dbReference>
<evidence type="ECO:0000256" key="5">
    <source>
        <dbReference type="ARBA" id="ARBA00023242"/>
    </source>
</evidence>
<dbReference type="AlphaFoldDB" id="A0A371EN57"/>
<dbReference type="PANTHER" id="PTHR34269:SF11">
    <property type="entry name" value="B3 DOMAIN PROTEIN"/>
    <property type="match status" value="1"/>
</dbReference>
<keyword evidence="4" id="KW-0804">Transcription</keyword>
<name>A0A371EN57_MUCPR</name>
<evidence type="ECO:0000256" key="4">
    <source>
        <dbReference type="ARBA" id="ARBA00023163"/>
    </source>
</evidence>
<evidence type="ECO:0000256" key="2">
    <source>
        <dbReference type="ARBA" id="ARBA00023015"/>
    </source>
</evidence>
<evidence type="ECO:0000313" key="7">
    <source>
        <dbReference type="Proteomes" id="UP000257109"/>
    </source>
</evidence>
<dbReference type="Gene3D" id="2.40.330.10">
    <property type="entry name" value="DNA-binding pseudobarrel domain"/>
    <property type="match status" value="1"/>
</dbReference>
<accession>A0A371EN57</accession>
<dbReference type="GO" id="GO:0003677">
    <property type="term" value="F:DNA binding"/>
    <property type="evidence" value="ECO:0007669"/>
    <property type="project" value="UniProtKB-KW"/>
</dbReference>
<reference evidence="6" key="1">
    <citation type="submission" date="2018-05" db="EMBL/GenBank/DDBJ databases">
        <title>Draft genome of Mucuna pruriens seed.</title>
        <authorList>
            <person name="Nnadi N.E."/>
            <person name="Vos R."/>
            <person name="Hasami M.H."/>
            <person name="Devisetty U.K."/>
            <person name="Aguiy J.C."/>
        </authorList>
    </citation>
    <scope>NUCLEOTIDE SEQUENCE [LARGE SCALE GENOMIC DNA]</scope>
    <source>
        <strain evidence="6">JCA_2017</strain>
    </source>
</reference>
<keyword evidence="3" id="KW-0238">DNA-binding</keyword>
<dbReference type="Proteomes" id="UP000257109">
    <property type="component" value="Unassembled WGS sequence"/>
</dbReference>
<evidence type="ECO:0000256" key="3">
    <source>
        <dbReference type="ARBA" id="ARBA00023125"/>
    </source>
</evidence>
<keyword evidence="2" id="KW-0805">Transcription regulation</keyword>
<keyword evidence="7" id="KW-1185">Reference proteome</keyword>
<organism evidence="6 7">
    <name type="scientific">Mucuna pruriens</name>
    <name type="common">Velvet bean</name>
    <name type="synonym">Dolichos pruriens</name>
    <dbReference type="NCBI Taxonomy" id="157652"/>
    <lineage>
        <taxon>Eukaryota</taxon>
        <taxon>Viridiplantae</taxon>
        <taxon>Streptophyta</taxon>
        <taxon>Embryophyta</taxon>
        <taxon>Tracheophyta</taxon>
        <taxon>Spermatophyta</taxon>
        <taxon>Magnoliopsida</taxon>
        <taxon>eudicotyledons</taxon>
        <taxon>Gunneridae</taxon>
        <taxon>Pentapetalae</taxon>
        <taxon>rosids</taxon>
        <taxon>fabids</taxon>
        <taxon>Fabales</taxon>
        <taxon>Fabaceae</taxon>
        <taxon>Papilionoideae</taxon>
        <taxon>50 kb inversion clade</taxon>
        <taxon>NPAAA clade</taxon>
        <taxon>indigoferoid/millettioid clade</taxon>
        <taxon>Phaseoleae</taxon>
        <taxon>Mucuna</taxon>
    </lineage>
</organism>
<comment type="subcellular location">
    <subcellularLocation>
        <location evidence="1">Nucleus</location>
    </subcellularLocation>
</comment>
<evidence type="ECO:0000313" key="6">
    <source>
        <dbReference type="EMBL" id="RDX67501.1"/>
    </source>
</evidence>
<dbReference type="InterPro" id="IPR051442">
    <property type="entry name" value="B3_domain"/>
</dbReference>
<dbReference type="PANTHER" id="PTHR34269">
    <property type="entry name" value="TRANSCRIPTION FACTOR B3-DOMAIN FAMILY-RELATED"/>
    <property type="match status" value="1"/>
</dbReference>